<dbReference type="InterPro" id="IPR029058">
    <property type="entry name" value="AB_hydrolase_fold"/>
</dbReference>
<feature type="active site" evidence="2 3">
    <location>
        <position position="322"/>
    </location>
</feature>
<comment type="subunit">
    <text evidence="2">Homodimer.</text>
</comment>
<protein>
    <recommendedName>
        <fullName evidence="2">Homoserine O-acetyltransferase</fullName>
        <shortName evidence="2">HAT</shortName>
        <ecNumber evidence="2">2.3.1.31</ecNumber>
    </recommendedName>
    <alternativeName>
        <fullName evidence="2">Homoserine transacetylase</fullName>
        <shortName evidence="2">HTA</shortName>
    </alternativeName>
</protein>
<dbReference type="EC" id="2.3.1.31" evidence="2"/>
<sequence>MIRQEYFHQDRFDFEAGGSTDSLRVVYHISSPHSALAEGESRKVIWICHALTANSDAEDWWPELVGPGRFFDTDRYLVVCANMLGSAYGSSGPASAGADGTPYYFDFPPVTVRDIVRANILVRRYLGISGIDLLVGGSIGGFQALEWAVMEPDVIRNAAFIACGARVTPWLTAWNESQRMALEADPTFRAAESLRGGEAGLRAARSIALISYRSYGGYNLTQEEQAQDTIFADRAASYQRYQGKKLSDRFDAYSYYYLTKSVDSHNLGRGRGGVEQALASIRSRCIVVGIDSDRLFPTEEQKYIASHIQGAEYHEITSRFGHDGFLLEYPQLRRVLGPLVEAIDK</sequence>
<dbReference type="GO" id="GO:0004414">
    <property type="term" value="F:homoserine O-acetyltransferase activity"/>
    <property type="evidence" value="ECO:0007669"/>
    <property type="project" value="UniProtKB-UniRule"/>
</dbReference>
<feature type="binding site" evidence="2">
    <location>
        <position position="323"/>
    </location>
    <ligand>
        <name>substrate</name>
    </ligand>
</feature>
<dbReference type="InterPro" id="IPR000073">
    <property type="entry name" value="AB_hydrolase_1"/>
</dbReference>
<dbReference type="SUPFAM" id="SSF53474">
    <property type="entry name" value="alpha/beta-Hydrolases"/>
    <property type="match status" value="1"/>
</dbReference>
<keyword evidence="2" id="KW-0963">Cytoplasm</keyword>
<gene>
    <name evidence="5" type="primary">metX</name>
    <name evidence="2" type="synonym">metXA</name>
    <name evidence="5" type="ORF">IAC07_01310</name>
</gene>
<feature type="domain" description="AB hydrolase-1" evidence="4">
    <location>
        <begin position="44"/>
        <end position="327"/>
    </location>
</feature>
<dbReference type="HAMAP" id="MF_00296">
    <property type="entry name" value="MetX_acyltransf"/>
    <property type="match status" value="1"/>
</dbReference>
<dbReference type="PANTHER" id="PTHR32268:SF11">
    <property type="entry name" value="HOMOSERINE O-ACETYLTRANSFERASE"/>
    <property type="match status" value="1"/>
</dbReference>
<dbReference type="GO" id="GO:0009086">
    <property type="term" value="P:methionine biosynthetic process"/>
    <property type="evidence" value="ECO:0007669"/>
    <property type="project" value="UniProtKB-UniRule"/>
</dbReference>
<comment type="pathway">
    <text evidence="2">Amino-acid biosynthesis; L-methionine biosynthesis via de novo pathway; O-acetyl-L-homoserine from L-homoserine: step 1/1.</text>
</comment>
<dbReference type="Gene3D" id="3.40.50.1820">
    <property type="entry name" value="alpha/beta hydrolase"/>
    <property type="match status" value="1"/>
</dbReference>
<comment type="caution">
    <text evidence="5">The sequence shown here is derived from an EMBL/GenBank/DDBJ whole genome shotgun (WGS) entry which is preliminary data.</text>
</comment>
<dbReference type="EMBL" id="JADIMJ010000021">
    <property type="protein sequence ID" value="MBO8453344.1"/>
    <property type="molecule type" value="Genomic_DNA"/>
</dbReference>
<reference evidence="5" key="2">
    <citation type="journal article" date="2021" name="PeerJ">
        <title>Extensive microbial diversity within the chicken gut microbiome revealed by metagenomics and culture.</title>
        <authorList>
            <person name="Gilroy R."/>
            <person name="Ravi A."/>
            <person name="Getino M."/>
            <person name="Pursley I."/>
            <person name="Horton D.L."/>
            <person name="Alikhan N.F."/>
            <person name="Baker D."/>
            <person name="Gharbi K."/>
            <person name="Hall N."/>
            <person name="Watson M."/>
            <person name="Adriaenssens E.M."/>
            <person name="Foster-Nyarko E."/>
            <person name="Jarju S."/>
            <person name="Secka A."/>
            <person name="Antonio M."/>
            <person name="Oren A."/>
            <person name="Chaudhuri R.R."/>
            <person name="La Ragione R."/>
            <person name="Hildebrand F."/>
            <person name="Pallen M.J."/>
        </authorList>
    </citation>
    <scope>NUCLEOTIDE SEQUENCE</scope>
    <source>
        <strain evidence="5">F1-3629</strain>
    </source>
</reference>
<dbReference type="GO" id="GO:0005737">
    <property type="term" value="C:cytoplasm"/>
    <property type="evidence" value="ECO:0007669"/>
    <property type="project" value="UniProtKB-SubCell"/>
</dbReference>
<feature type="active site" evidence="2 3">
    <location>
        <position position="293"/>
    </location>
</feature>
<comment type="subcellular location">
    <subcellularLocation>
        <location evidence="2">Cytoplasm</location>
    </subcellularLocation>
</comment>
<comment type="similarity">
    <text evidence="2">Belongs to the AB hydrolase superfamily. MetX family.</text>
</comment>
<evidence type="ECO:0000256" key="3">
    <source>
        <dbReference type="PIRSR" id="PIRSR000443-1"/>
    </source>
</evidence>
<comment type="caution">
    <text evidence="2">Lacks conserved residue(s) required for the propagation of feature annotation.</text>
</comment>
<keyword evidence="2 5" id="KW-0012">Acyltransferase</keyword>
<dbReference type="Proteomes" id="UP000771749">
    <property type="component" value="Unassembled WGS sequence"/>
</dbReference>
<dbReference type="InterPro" id="IPR008220">
    <property type="entry name" value="HAT_MetX-like"/>
</dbReference>
<keyword evidence="2" id="KW-0486">Methionine biosynthesis</keyword>
<dbReference type="AlphaFoldDB" id="A0A940DM47"/>
<evidence type="ECO:0000313" key="6">
    <source>
        <dbReference type="Proteomes" id="UP000771749"/>
    </source>
</evidence>
<dbReference type="PANTHER" id="PTHR32268">
    <property type="entry name" value="HOMOSERINE O-ACETYLTRANSFERASE"/>
    <property type="match status" value="1"/>
</dbReference>
<evidence type="ECO:0000256" key="1">
    <source>
        <dbReference type="ARBA" id="ARBA00022679"/>
    </source>
</evidence>
<comment type="catalytic activity">
    <reaction evidence="2">
        <text>L-homoserine + acetyl-CoA = O-acetyl-L-homoserine + CoA</text>
        <dbReference type="Rhea" id="RHEA:13701"/>
        <dbReference type="ChEBI" id="CHEBI:57287"/>
        <dbReference type="ChEBI" id="CHEBI:57288"/>
        <dbReference type="ChEBI" id="CHEBI:57476"/>
        <dbReference type="ChEBI" id="CHEBI:57716"/>
        <dbReference type="EC" id="2.3.1.31"/>
    </reaction>
</comment>
<feature type="binding site" evidence="2">
    <location>
        <position position="205"/>
    </location>
    <ligand>
        <name>substrate</name>
    </ligand>
</feature>
<evidence type="ECO:0000256" key="2">
    <source>
        <dbReference type="HAMAP-Rule" id="MF_00296"/>
    </source>
</evidence>
<keyword evidence="1 2" id="KW-0808">Transferase</keyword>
<dbReference type="PIRSF" id="PIRSF000443">
    <property type="entry name" value="Homoser_Ac_trans"/>
    <property type="match status" value="1"/>
</dbReference>
<comment type="function">
    <text evidence="2">Transfers an acetyl group from acetyl-CoA to L-homoserine, forming acetyl-L-homoserine.</text>
</comment>
<reference evidence="5" key="1">
    <citation type="submission" date="2020-10" db="EMBL/GenBank/DDBJ databases">
        <authorList>
            <person name="Gilroy R."/>
        </authorList>
    </citation>
    <scope>NUCLEOTIDE SEQUENCE</scope>
    <source>
        <strain evidence="5">F1-3629</strain>
    </source>
</reference>
<keyword evidence="2" id="KW-0028">Amino-acid biosynthesis</keyword>
<dbReference type="Pfam" id="PF00561">
    <property type="entry name" value="Abhydrolase_1"/>
    <property type="match status" value="1"/>
</dbReference>
<feature type="active site" description="Nucleophile" evidence="2 3">
    <location>
        <position position="138"/>
    </location>
</feature>
<evidence type="ECO:0000259" key="4">
    <source>
        <dbReference type="Pfam" id="PF00561"/>
    </source>
</evidence>
<proteinExistence type="inferred from homology"/>
<dbReference type="GO" id="GO:0009092">
    <property type="term" value="P:homoserine metabolic process"/>
    <property type="evidence" value="ECO:0007669"/>
    <property type="project" value="TreeGrafter"/>
</dbReference>
<evidence type="ECO:0000313" key="5">
    <source>
        <dbReference type="EMBL" id="MBO8453344.1"/>
    </source>
</evidence>
<name>A0A940DM47_9BACT</name>
<accession>A0A940DM47</accession>
<organism evidence="5 6">
    <name type="scientific">Candidatus Cryptobacteroides gallistercoris</name>
    <dbReference type="NCBI Taxonomy" id="2840765"/>
    <lineage>
        <taxon>Bacteria</taxon>
        <taxon>Pseudomonadati</taxon>
        <taxon>Bacteroidota</taxon>
        <taxon>Bacteroidia</taxon>
        <taxon>Bacteroidales</taxon>
        <taxon>Candidatus Cryptobacteroides</taxon>
    </lineage>
</organism>
<dbReference type="NCBIfam" id="TIGR01392">
    <property type="entry name" value="homoserO_Ac_trn"/>
    <property type="match status" value="1"/>
</dbReference>